<evidence type="ECO:0000313" key="4">
    <source>
        <dbReference type="EMBL" id="SUZ65476.1"/>
    </source>
</evidence>
<dbReference type="EMBL" id="UINC01000961">
    <property type="protein sequence ID" value="SUZ65476.1"/>
    <property type="molecule type" value="Genomic_DNA"/>
</dbReference>
<dbReference type="AlphaFoldDB" id="A0A381PEQ5"/>
<proteinExistence type="inferred from homology"/>
<evidence type="ECO:0000259" key="3">
    <source>
        <dbReference type="PROSITE" id="PS50141"/>
    </source>
</evidence>
<dbReference type="InterPro" id="IPR027555">
    <property type="entry name" value="Mo5U34_MeTrfas-like"/>
</dbReference>
<feature type="domain" description="A to I editase" evidence="3">
    <location>
        <begin position="159"/>
        <end position="294"/>
    </location>
</feature>
<dbReference type="HAMAP" id="MF_01590">
    <property type="entry name" value="tRNA_carboxymethyltr_CmoB"/>
    <property type="match status" value="1"/>
</dbReference>
<sequence length="319" mass="36323">VNFSPLRLLIARTSLEPLVPLLSNSYLDGIKHGDFRRWRERLAKLPAICPSNIELSHTVRLGTSTDCDTDTLSLLDEQLREFIPWRKGPFSVFGISINSEWRSDLKWNRLQDSIGSLEDRTVLDVGSSNGYFGFRMLEAGAKLVIGIDRHIPYVAQFWALKHFVPELPIFVIPAHLQQLPLPLEEFDNVFSMGVLYHSRSPYAHLSQLRQCLRPGGQLILETLYVDEEAGTGLMPVDNYARMPKICFIPSVSTLLNWLDHSGYVDIEVIDESVTTIEEQRSTGWMPFESLREALDLDDENKTIEGLPAPKRVIVTAYRR</sequence>
<dbReference type="GO" id="GO:0016765">
    <property type="term" value="F:transferase activity, transferring alkyl or aryl (other than methyl) groups"/>
    <property type="evidence" value="ECO:0007669"/>
    <property type="project" value="InterPro"/>
</dbReference>
<dbReference type="InterPro" id="IPR029063">
    <property type="entry name" value="SAM-dependent_MTases_sf"/>
</dbReference>
<dbReference type="InterPro" id="IPR002466">
    <property type="entry name" value="A_deamin"/>
</dbReference>
<dbReference type="GO" id="GO:0004000">
    <property type="term" value="F:adenosine deaminase activity"/>
    <property type="evidence" value="ECO:0007669"/>
    <property type="project" value="InterPro"/>
</dbReference>
<gene>
    <name evidence="4" type="ORF">METZ01_LOCUS18330</name>
</gene>
<organism evidence="4">
    <name type="scientific">marine metagenome</name>
    <dbReference type="NCBI Taxonomy" id="408172"/>
    <lineage>
        <taxon>unclassified sequences</taxon>
        <taxon>metagenomes</taxon>
        <taxon>ecological metagenomes</taxon>
    </lineage>
</organism>
<dbReference type="PROSITE" id="PS50141">
    <property type="entry name" value="A_DEAMIN_EDITASE"/>
    <property type="match status" value="1"/>
</dbReference>
<keyword evidence="2" id="KW-0819">tRNA processing</keyword>
<dbReference type="GO" id="GO:0002098">
    <property type="term" value="P:tRNA wobble uridine modification"/>
    <property type="evidence" value="ECO:0007669"/>
    <property type="project" value="InterPro"/>
</dbReference>
<dbReference type="CDD" id="cd02440">
    <property type="entry name" value="AdoMet_MTases"/>
    <property type="match status" value="1"/>
</dbReference>
<dbReference type="NCBIfam" id="TIGR00452">
    <property type="entry name" value="tRNA 5-methoxyuridine(34)/uridine 5-oxyacetic acid(34) synthase CmoB"/>
    <property type="match status" value="1"/>
</dbReference>
<dbReference type="PANTHER" id="PTHR43861">
    <property type="entry name" value="TRANS-ACONITATE 2-METHYLTRANSFERASE-RELATED"/>
    <property type="match status" value="1"/>
</dbReference>
<evidence type="ECO:0000256" key="1">
    <source>
        <dbReference type="ARBA" id="ARBA00022679"/>
    </source>
</evidence>
<dbReference type="NCBIfam" id="NF011650">
    <property type="entry name" value="PRK15068.1"/>
    <property type="match status" value="1"/>
</dbReference>
<protein>
    <recommendedName>
        <fullName evidence="3">A to I editase domain-containing protein</fullName>
    </recommendedName>
</protein>
<dbReference type="Pfam" id="PF08003">
    <property type="entry name" value="Methyltransf_9"/>
    <property type="match status" value="1"/>
</dbReference>
<dbReference type="SUPFAM" id="SSF53335">
    <property type="entry name" value="S-adenosyl-L-methionine-dependent methyltransferases"/>
    <property type="match status" value="1"/>
</dbReference>
<feature type="non-terminal residue" evidence="4">
    <location>
        <position position="1"/>
    </location>
</feature>
<name>A0A381PEQ5_9ZZZZ</name>
<dbReference type="GO" id="GO:0003723">
    <property type="term" value="F:RNA binding"/>
    <property type="evidence" value="ECO:0007669"/>
    <property type="project" value="InterPro"/>
</dbReference>
<reference evidence="4" key="1">
    <citation type="submission" date="2018-05" db="EMBL/GenBank/DDBJ databases">
        <authorList>
            <person name="Lanie J.A."/>
            <person name="Ng W.-L."/>
            <person name="Kazmierczak K.M."/>
            <person name="Andrzejewski T.M."/>
            <person name="Davidsen T.M."/>
            <person name="Wayne K.J."/>
            <person name="Tettelin H."/>
            <person name="Glass J.I."/>
            <person name="Rusch D."/>
            <person name="Podicherti R."/>
            <person name="Tsui H.-C.T."/>
            <person name="Winkler M.E."/>
        </authorList>
    </citation>
    <scope>NUCLEOTIDE SEQUENCE</scope>
</reference>
<evidence type="ECO:0000256" key="2">
    <source>
        <dbReference type="ARBA" id="ARBA00022694"/>
    </source>
</evidence>
<dbReference type="Gene3D" id="3.40.50.150">
    <property type="entry name" value="Vaccinia Virus protein VP39"/>
    <property type="match status" value="1"/>
</dbReference>
<dbReference type="InterPro" id="IPR010017">
    <property type="entry name" value="CmoB"/>
</dbReference>
<accession>A0A381PEQ5</accession>
<keyword evidence="1" id="KW-0808">Transferase</keyword>